<evidence type="ECO:0000256" key="6">
    <source>
        <dbReference type="ARBA" id="ARBA00023244"/>
    </source>
</evidence>
<dbReference type="GO" id="GO:0032259">
    <property type="term" value="P:methylation"/>
    <property type="evidence" value="ECO:0007669"/>
    <property type="project" value="UniProtKB-KW"/>
</dbReference>
<evidence type="ECO:0000256" key="4">
    <source>
        <dbReference type="ARBA" id="ARBA00022679"/>
    </source>
</evidence>
<keyword evidence="5" id="KW-0949">S-adenosyl-L-methionine</keyword>
<dbReference type="CDD" id="cd11642">
    <property type="entry name" value="SUMT"/>
    <property type="match status" value="1"/>
</dbReference>
<dbReference type="Pfam" id="PF00590">
    <property type="entry name" value="TP_methylase"/>
    <property type="match status" value="1"/>
</dbReference>
<dbReference type="FunFam" id="3.40.1010.10:FF:000001">
    <property type="entry name" value="Siroheme synthase"/>
    <property type="match status" value="1"/>
</dbReference>
<dbReference type="NCBIfam" id="TIGR01469">
    <property type="entry name" value="cobA_cysG_Cterm"/>
    <property type="match status" value="1"/>
</dbReference>
<keyword evidence="6" id="KW-0627">Porphyrin biosynthesis</keyword>
<dbReference type="NCBIfam" id="NF004790">
    <property type="entry name" value="PRK06136.1"/>
    <property type="match status" value="1"/>
</dbReference>
<dbReference type="Gene3D" id="3.40.1010.10">
    <property type="entry name" value="Cobalt-precorrin-4 Transmethylase, Domain 1"/>
    <property type="match status" value="1"/>
</dbReference>
<keyword evidence="4 9" id="KW-0808">Transferase</keyword>
<evidence type="ECO:0000256" key="1">
    <source>
        <dbReference type="ARBA" id="ARBA00005879"/>
    </source>
</evidence>
<evidence type="ECO:0000256" key="3">
    <source>
        <dbReference type="ARBA" id="ARBA00022603"/>
    </source>
</evidence>
<sequence>MRTKLTLVGAGPGDPDLITLKGIKAIQAADVILYDALVSQELLEYNKNALKVFVGKRAGKHSKKQSEINDMIIYYAFKHGHVVRLKGGDPFVFAHGKEELDYAETFGIETAVVPGISSFQLPGLYSYPLTHRGISQSFTVVTATGSNGKISEDLQNLITSKSTLVILMGMRKLSGIMQLFKNAGRENLPVAVIINGSLPDAQIISGRVSDIEEKLNAEPTLNSPGIIVAGESLSTHTDYQRVLKSWLKTA</sequence>
<dbReference type="OrthoDB" id="9815856at2"/>
<dbReference type="PROSITE" id="PS00839">
    <property type="entry name" value="SUMT_1"/>
    <property type="match status" value="1"/>
</dbReference>
<name>A0A4D7JJ32_9BACT</name>
<dbReference type="InterPro" id="IPR000878">
    <property type="entry name" value="4pyrrol_Mease"/>
</dbReference>
<dbReference type="RefSeq" id="WP_137091588.1">
    <property type="nucleotide sequence ID" value="NZ_CP028923.1"/>
</dbReference>
<dbReference type="PANTHER" id="PTHR45790:SF3">
    <property type="entry name" value="S-ADENOSYL-L-METHIONINE-DEPENDENT UROPORPHYRINOGEN III METHYLTRANSFERASE, CHLOROPLASTIC"/>
    <property type="match status" value="1"/>
</dbReference>
<dbReference type="InterPro" id="IPR006366">
    <property type="entry name" value="CobA/CysG_C"/>
</dbReference>
<evidence type="ECO:0000256" key="5">
    <source>
        <dbReference type="ARBA" id="ARBA00022691"/>
    </source>
</evidence>
<protein>
    <recommendedName>
        <fullName evidence="2">uroporphyrinogen-III C-methyltransferase</fullName>
        <ecNumber evidence="2">2.1.1.107</ecNumber>
    </recommendedName>
</protein>
<feature type="domain" description="Tetrapyrrole methylase" evidence="8">
    <location>
        <begin position="4"/>
        <end position="211"/>
    </location>
</feature>
<dbReference type="GO" id="GO:0019354">
    <property type="term" value="P:siroheme biosynthetic process"/>
    <property type="evidence" value="ECO:0007669"/>
    <property type="project" value="InterPro"/>
</dbReference>
<dbReference type="InterPro" id="IPR050161">
    <property type="entry name" value="Siro_Cobalamin_biosynth"/>
</dbReference>
<comment type="pathway">
    <text evidence="7">Porphyrin-containing compound metabolism; siroheme biosynthesis; precorrin-2 from uroporphyrinogen III: step 1/1.</text>
</comment>
<organism evidence="9 10">
    <name type="scientific">Mangrovivirga cuniculi</name>
    <dbReference type="NCBI Taxonomy" id="2715131"/>
    <lineage>
        <taxon>Bacteria</taxon>
        <taxon>Pseudomonadati</taxon>
        <taxon>Bacteroidota</taxon>
        <taxon>Cytophagia</taxon>
        <taxon>Cytophagales</taxon>
        <taxon>Mangrovivirgaceae</taxon>
        <taxon>Mangrovivirga</taxon>
    </lineage>
</organism>
<keyword evidence="10" id="KW-1185">Reference proteome</keyword>
<dbReference type="PANTHER" id="PTHR45790">
    <property type="entry name" value="SIROHEME SYNTHASE-RELATED"/>
    <property type="match status" value="1"/>
</dbReference>
<evidence type="ECO:0000256" key="7">
    <source>
        <dbReference type="ARBA" id="ARBA00025705"/>
    </source>
</evidence>
<proteinExistence type="inferred from homology"/>
<dbReference type="AlphaFoldDB" id="A0A4D7JJ32"/>
<gene>
    <name evidence="9" type="primary">cobA</name>
    <name evidence="9" type="ORF">DCC35_15200</name>
</gene>
<evidence type="ECO:0000256" key="2">
    <source>
        <dbReference type="ARBA" id="ARBA00012162"/>
    </source>
</evidence>
<dbReference type="InterPro" id="IPR014776">
    <property type="entry name" value="4pyrrole_Mease_sub2"/>
</dbReference>
<dbReference type="EMBL" id="CP028923">
    <property type="protein sequence ID" value="QCK15989.1"/>
    <property type="molecule type" value="Genomic_DNA"/>
</dbReference>
<evidence type="ECO:0000313" key="9">
    <source>
        <dbReference type="EMBL" id="QCK15989.1"/>
    </source>
</evidence>
<dbReference type="SUPFAM" id="SSF53790">
    <property type="entry name" value="Tetrapyrrole methylase"/>
    <property type="match status" value="1"/>
</dbReference>
<evidence type="ECO:0000259" key="8">
    <source>
        <dbReference type="Pfam" id="PF00590"/>
    </source>
</evidence>
<dbReference type="Gene3D" id="3.30.950.10">
    <property type="entry name" value="Methyltransferase, Cobalt-precorrin-4 Transmethylase, Domain 2"/>
    <property type="match status" value="1"/>
</dbReference>
<comment type="similarity">
    <text evidence="1">Belongs to the precorrin methyltransferase family.</text>
</comment>
<dbReference type="EC" id="2.1.1.107" evidence="2"/>
<dbReference type="InterPro" id="IPR014777">
    <property type="entry name" value="4pyrrole_Mease_sub1"/>
</dbReference>
<dbReference type="InterPro" id="IPR035996">
    <property type="entry name" value="4pyrrol_Methylase_sf"/>
</dbReference>
<dbReference type="GO" id="GO:0004851">
    <property type="term" value="F:uroporphyrin-III C-methyltransferase activity"/>
    <property type="evidence" value="ECO:0007669"/>
    <property type="project" value="UniProtKB-EC"/>
</dbReference>
<dbReference type="KEGG" id="fpf:DCC35_15200"/>
<dbReference type="Proteomes" id="UP000298616">
    <property type="component" value="Chromosome"/>
</dbReference>
<accession>A0A4D7JJ32</accession>
<keyword evidence="3 9" id="KW-0489">Methyltransferase</keyword>
<reference evidence="9 10" key="1">
    <citation type="submission" date="2018-04" db="EMBL/GenBank/DDBJ databases">
        <title>Complete genome uncultured novel isolate.</title>
        <authorList>
            <person name="Merlino G."/>
        </authorList>
    </citation>
    <scope>NUCLEOTIDE SEQUENCE [LARGE SCALE GENOMIC DNA]</scope>
    <source>
        <strain evidence="10">R1DC9</strain>
    </source>
</reference>
<dbReference type="InterPro" id="IPR003043">
    <property type="entry name" value="Uropor_MeTrfase_CS"/>
</dbReference>
<evidence type="ECO:0000313" key="10">
    <source>
        <dbReference type="Proteomes" id="UP000298616"/>
    </source>
</evidence>